<reference evidence="2 3" key="2">
    <citation type="journal article" date="2017" name="Nature">
        <title>The Apostasia genome and the evolution of orchids.</title>
        <authorList>
            <person name="Zhang G.Q."/>
            <person name="Liu K.W."/>
            <person name="Li Z."/>
            <person name="Lohaus R."/>
            <person name="Hsiao Y.Y."/>
            <person name="Niu S.C."/>
            <person name="Wang J.Y."/>
            <person name="Lin Y.C."/>
            <person name="Xu Q."/>
            <person name="Chen L.J."/>
            <person name="Yoshida K."/>
            <person name="Fujiwara S."/>
            <person name="Wang Z.W."/>
            <person name="Zhang Y.Q."/>
            <person name="Mitsuda N."/>
            <person name="Wang M."/>
            <person name="Liu G.H."/>
            <person name="Pecoraro L."/>
            <person name="Huang H.X."/>
            <person name="Xiao X.J."/>
            <person name="Lin M."/>
            <person name="Wu X.Y."/>
            <person name="Wu W.L."/>
            <person name="Chen Y.Y."/>
            <person name="Chang S.B."/>
            <person name="Sakamoto S."/>
            <person name="Ohme-Takagi M."/>
            <person name="Yagi M."/>
            <person name="Zeng S.J."/>
            <person name="Shen C.Y."/>
            <person name="Yeh C.M."/>
            <person name="Luo Y.B."/>
            <person name="Tsai W.C."/>
            <person name="Van de Peer Y."/>
            <person name="Liu Z.J."/>
        </authorList>
    </citation>
    <scope>NUCLEOTIDE SEQUENCE [LARGE SCALE GENOMIC DNA]</scope>
    <source>
        <tissue evidence="2">The whole plant</tissue>
    </source>
</reference>
<feature type="compositionally biased region" description="Basic and acidic residues" evidence="1">
    <location>
        <begin position="42"/>
        <end position="61"/>
    </location>
</feature>
<feature type="compositionally biased region" description="Basic and acidic residues" evidence="1">
    <location>
        <begin position="25"/>
        <end position="34"/>
    </location>
</feature>
<feature type="region of interest" description="Disordered" evidence="1">
    <location>
        <begin position="82"/>
        <end position="110"/>
    </location>
</feature>
<name>A0A2I0VIF8_9ASPA</name>
<feature type="region of interest" description="Disordered" evidence="1">
    <location>
        <begin position="1"/>
        <end position="65"/>
    </location>
</feature>
<sequence length="110" mass="12282">MASGSGAHERGGGRRFQPLLGFVAERPREKEPKSKRGSWSVREVRPWLDSANTRESERERGASALGTERARFRARRGEIGSGRWSRDRELERGSCAEARELGGTGLREGE</sequence>
<dbReference type="Proteomes" id="UP000233837">
    <property type="component" value="Unassembled WGS sequence"/>
</dbReference>
<evidence type="ECO:0000256" key="1">
    <source>
        <dbReference type="SAM" id="MobiDB-lite"/>
    </source>
</evidence>
<organism evidence="2 3">
    <name type="scientific">Dendrobium catenatum</name>
    <dbReference type="NCBI Taxonomy" id="906689"/>
    <lineage>
        <taxon>Eukaryota</taxon>
        <taxon>Viridiplantae</taxon>
        <taxon>Streptophyta</taxon>
        <taxon>Embryophyta</taxon>
        <taxon>Tracheophyta</taxon>
        <taxon>Spermatophyta</taxon>
        <taxon>Magnoliopsida</taxon>
        <taxon>Liliopsida</taxon>
        <taxon>Asparagales</taxon>
        <taxon>Orchidaceae</taxon>
        <taxon>Epidendroideae</taxon>
        <taxon>Malaxideae</taxon>
        <taxon>Dendrobiinae</taxon>
        <taxon>Dendrobium</taxon>
    </lineage>
</organism>
<evidence type="ECO:0000313" key="3">
    <source>
        <dbReference type="Proteomes" id="UP000233837"/>
    </source>
</evidence>
<dbReference type="EMBL" id="KZ503506">
    <property type="protein sequence ID" value="PKU63202.1"/>
    <property type="molecule type" value="Genomic_DNA"/>
</dbReference>
<keyword evidence="3" id="KW-1185">Reference proteome</keyword>
<gene>
    <name evidence="2" type="ORF">MA16_Dca011173</name>
</gene>
<accession>A0A2I0VIF8</accession>
<evidence type="ECO:0000313" key="2">
    <source>
        <dbReference type="EMBL" id="PKU63202.1"/>
    </source>
</evidence>
<proteinExistence type="predicted"/>
<dbReference type="AlphaFoldDB" id="A0A2I0VIF8"/>
<protein>
    <submittedName>
        <fullName evidence="2">Uncharacterized protein</fullName>
    </submittedName>
</protein>
<feature type="compositionally biased region" description="Basic and acidic residues" evidence="1">
    <location>
        <begin position="82"/>
        <end position="100"/>
    </location>
</feature>
<reference evidence="2 3" key="1">
    <citation type="journal article" date="2016" name="Sci. Rep.">
        <title>The Dendrobium catenatum Lindl. genome sequence provides insights into polysaccharide synthase, floral development and adaptive evolution.</title>
        <authorList>
            <person name="Zhang G.Q."/>
            <person name="Xu Q."/>
            <person name="Bian C."/>
            <person name="Tsai W.C."/>
            <person name="Yeh C.M."/>
            <person name="Liu K.W."/>
            <person name="Yoshida K."/>
            <person name="Zhang L.S."/>
            <person name="Chang S.B."/>
            <person name="Chen F."/>
            <person name="Shi Y."/>
            <person name="Su Y.Y."/>
            <person name="Zhang Y.Q."/>
            <person name="Chen L.J."/>
            <person name="Yin Y."/>
            <person name="Lin M."/>
            <person name="Huang H."/>
            <person name="Deng H."/>
            <person name="Wang Z.W."/>
            <person name="Zhu S.L."/>
            <person name="Zhao X."/>
            <person name="Deng C."/>
            <person name="Niu S.C."/>
            <person name="Huang J."/>
            <person name="Wang M."/>
            <person name="Liu G.H."/>
            <person name="Yang H.J."/>
            <person name="Xiao X.J."/>
            <person name="Hsiao Y.Y."/>
            <person name="Wu W.L."/>
            <person name="Chen Y.Y."/>
            <person name="Mitsuda N."/>
            <person name="Ohme-Takagi M."/>
            <person name="Luo Y.B."/>
            <person name="Van de Peer Y."/>
            <person name="Liu Z.J."/>
        </authorList>
    </citation>
    <scope>NUCLEOTIDE SEQUENCE [LARGE SCALE GENOMIC DNA]</scope>
    <source>
        <tissue evidence="2">The whole plant</tissue>
    </source>
</reference>